<dbReference type="PANTHER" id="PTHR33908:SF3">
    <property type="entry name" value="UNDECAPRENYL PHOSPHATE-ALPHA-4-AMINO-4-DEOXY-L-ARABINOSE ARABINOSYL TRANSFERASE"/>
    <property type="match status" value="1"/>
</dbReference>
<dbReference type="HOGENOM" id="CLU_019200_0_0_0"/>
<dbReference type="GO" id="GO:0016763">
    <property type="term" value="F:pentosyltransferase activity"/>
    <property type="evidence" value="ECO:0007669"/>
    <property type="project" value="TreeGrafter"/>
</dbReference>
<dbReference type="GO" id="GO:0009103">
    <property type="term" value="P:lipopolysaccharide biosynthetic process"/>
    <property type="evidence" value="ECO:0007669"/>
    <property type="project" value="UniProtKB-ARBA"/>
</dbReference>
<dbReference type="EMBL" id="CP003379">
    <property type="protein sequence ID" value="AFL89778.1"/>
    <property type="molecule type" value="Genomic_DNA"/>
</dbReference>
<gene>
    <name evidence="10" type="ordered locus">Terro_3564</name>
</gene>
<feature type="transmembrane region" description="Helical" evidence="8">
    <location>
        <begin position="347"/>
        <end position="367"/>
    </location>
</feature>
<dbReference type="OrthoDB" id="101323at2"/>
<name>I3ZKL0_TERRK</name>
<feature type="domain" description="Glycosyltransferase RgtA/B/C/D-like" evidence="9">
    <location>
        <begin position="80"/>
        <end position="238"/>
    </location>
</feature>
<proteinExistence type="predicted"/>
<dbReference type="GO" id="GO:0010041">
    <property type="term" value="P:response to iron(III) ion"/>
    <property type="evidence" value="ECO:0007669"/>
    <property type="project" value="TreeGrafter"/>
</dbReference>
<evidence type="ECO:0000256" key="8">
    <source>
        <dbReference type="SAM" id="Phobius"/>
    </source>
</evidence>
<evidence type="ECO:0000313" key="11">
    <source>
        <dbReference type="Proteomes" id="UP000006056"/>
    </source>
</evidence>
<feature type="transmembrane region" description="Helical" evidence="8">
    <location>
        <begin position="320"/>
        <end position="341"/>
    </location>
</feature>
<dbReference type="GO" id="GO:0005886">
    <property type="term" value="C:plasma membrane"/>
    <property type="evidence" value="ECO:0007669"/>
    <property type="project" value="UniProtKB-SubCell"/>
</dbReference>
<keyword evidence="4 10" id="KW-0808">Transferase</keyword>
<evidence type="ECO:0000256" key="7">
    <source>
        <dbReference type="ARBA" id="ARBA00023136"/>
    </source>
</evidence>
<evidence type="ECO:0000256" key="2">
    <source>
        <dbReference type="ARBA" id="ARBA00022475"/>
    </source>
</evidence>
<comment type="subcellular location">
    <subcellularLocation>
        <location evidence="1">Cell membrane</location>
        <topology evidence="1">Multi-pass membrane protein</topology>
    </subcellularLocation>
</comment>
<keyword evidence="7 8" id="KW-0472">Membrane</keyword>
<dbReference type="Pfam" id="PF13231">
    <property type="entry name" value="PMT_2"/>
    <property type="match status" value="1"/>
</dbReference>
<keyword evidence="5 8" id="KW-0812">Transmembrane</keyword>
<evidence type="ECO:0000259" key="9">
    <source>
        <dbReference type="Pfam" id="PF13231"/>
    </source>
</evidence>
<evidence type="ECO:0000256" key="4">
    <source>
        <dbReference type="ARBA" id="ARBA00022679"/>
    </source>
</evidence>
<evidence type="ECO:0000313" key="10">
    <source>
        <dbReference type="EMBL" id="AFL89778.1"/>
    </source>
</evidence>
<feature type="transmembrane region" description="Helical" evidence="8">
    <location>
        <begin position="379"/>
        <end position="400"/>
    </location>
</feature>
<dbReference type="STRING" id="926566.Terro_3564"/>
<organism evidence="10 11">
    <name type="scientific">Terriglobus roseus (strain DSM 18391 / NRRL B-41598 / KBS 63)</name>
    <dbReference type="NCBI Taxonomy" id="926566"/>
    <lineage>
        <taxon>Bacteria</taxon>
        <taxon>Pseudomonadati</taxon>
        <taxon>Acidobacteriota</taxon>
        <taxon>Terriglobia</taxon>
        <taxon>Terriglobales</taxon>
        <taxon>Acidobacteriaceae</taxon>
        <taxon>Terriglobus</taxon>
    </lineage>
</organism>
<feature type="transmembrane region" description="Helical" evidence="8">
    <location>
        <begin position="223"/>
        <end position="240"/>
    </location>
</feature>
<dbReference type="KEGG" id="trs:Terro_3564"/>
<feature type="transmembrane region" description="Helical" evidence="8">
    <location>
        <begin position="130"/>
        <end position="151"/>
    </location>
</feature>
<dbReference type="Proteomes" id="UP000006056">
    <property type="component" value="Chromosome"/>
</dbReference>
<feature type="transmembrane region" description="Helical" evidence="8">
    <location>
        <begin position="94"/>
        <end position="118"/>
    </location>
</feature>
<dbReference type="InterPro" id="IPR038731">
    <property type="entry name" value="RgtA/B/C-like"/>
</dbReference>
<reference evidence="10 11" key="1">
    <citation type="submission" date="2012-06" db="EMBL/GenBank/DDBJ databases">
        <title>Complete genome of Terriglobus roseus DSM 18391.</title>
        <authorList>
            <consortium name="US DOE Joint Genome Institute (JGI-PGF)"/>
            <person name="Lucas S."/>
            <person name="Copeland A."/>
            <person name="Lapidus A."/>
            <person name="Glavina del Rio T."/>
            <person name="Dalin E."/>
            <person name="Tice H."/>
            <person name="Bruce D."/>
            <person name="Goodwin L."/>
            <person name="Pitluck S."/>
            <person name="Peters L."/>
            <person name="Mikhailova N."/>
            <person name="Munk A.C.C."/>
            <person name="Kyrpides N."/>
            <person name="Mavromatis K."/>
            <person name="Ivanova N."/>
            <person name="Brettin T."/>
            <person name="Detter J.C."/>
            <person name="Han C."/>
            <person name="Larimer F."/>
            <person name="Land M."/>
            <person name="Hauser L."/>
            <person name="Markowitz V."/>
            <person name="Cheng J.-F."/>
            <person name="Hugenholtz P."/>
            <person name="Woyke T."/>
            <person name="Wu D."/>
            <person name="Brambilla E."/>
            <person name="Klenk H.-P."/>
            <person name="Eisen J.A."/>
        </authorList>
    </citation>
    <scope>NUCLEOTIDE SEQUENCE [LARGE SCALE GENOMIC DNA]</scope>
    <source>
        <strain evidence="11">DSM 18391 / NRRL B-41598 / KBS 63</strain>
    </source>
</reference>
<accession>I3ZKL0</accession>
<feature type="transmembrane region" description="Helical" evidence="8">
    <location>
        <begin position="443"/>
        <end position="462"/>
    </location>
</feature>
<evidence type="ECO:0000256" key="1">
    <source>
        <dbReference type="ARBA" id="ARBA00004651"/>
    </source>
</evidence>
<dbReference type="AlphaFoldDB" id="I3ZKL0"/>
<protein>
    <submittedName>
        <fullName evidence="10">PMT family glycosyltransferase, 4-amino-4-deoxy-L-arabinose transferase</fullName>
    </submittedName>
</protein>
<keyword evidence="2" id="KW-1003">Cell membrane</keyword>
<feature type="transmembrane region" description="Helical" evidence="8">
    <location>
        <begin position="474"/>
        <end position="494"/>
    </location>
</feature>
<keyword evidence="11" id="KW-1185">Reference proteome</keyword>
<feature type="transmembrane region" description="Helical" evidence="8">
    <location>
        <begin position="180"/>
        <end position="211"/>
    </location>
</feature>
<feature type="transmembrane region" description="Helical" evidence="8">
    <location>
        <begin position="283"/>
        <end position="308"/>
    </location>
</feature>
<sequence length="620" mass="68361">MSSTAQVLSSSAVTAATKSTPARRHVLLLVALWIAVYAAALFAPPLLDDADATHASAARNILLTHDFVTLRVDGIRYLEKAPLPYWFVASAFRIFGFNAFAVHLPQALGVLMLALLAYRWARRAWNERTALYAAMMVLTSIGVFLFTRVFIPEVLLSLFLAGTLYAFQRGLEERSPRHIYAAYALLALAVLTKGLIAIVFTAGALFLYGLLTGEWRRWRELRPVTGTLLFFAIAAPWHILAGLRNTGAYGGHGFFWFYFVNEHFMRFLGRRIPHDYNKLPGGLYWVLHLAWLFPWSLFFPAGLAVAWLRRGRFSSLRHTYEGRTILLLTSFAALILVFFSISTNQEYYTFPAYLPIAMLTAAGLTAAERHARVRGWITAAHAAFAVLGIAIAATLASGLWSSRHLPFVSDIGELLAHRGVGDYTLSMSHFFDLTGPSFAALRLPAGLAALVFAIGPTAAWVLRRRGHALQSTVAIALTSGVFLIAAHIALIRFAPMLSSAALAQNFTDAERTGVIAPGTQLMLYGDQAYGSTLPFYTGRIVPLVEGRSTSMWFGSTFQDAPHIFLSDADLLRTWGQGVRKVLFVPEEKRQVVDHLLGSRAVVMTELSGKALLTDRPLARP</sequence>
<dbReference type="eggNOG" id="COG1807">
    <property type="taxonomic scope" value="Bacteria"/>
</dbReference>
<evidence type="ECO:0000256" key="3">
    <source>
        <dbReference type="ARBA" id="ARBA00022676"/>
    </source>
</evidence>
<dbReference type="InterPro" id="IPR050297">
    <property type="entry name" value="LipidA_mod_glycosyltrf_83"/>
</dbReference>
<keyword evidence="6 8" id="KW-1133">Transmembrane helix</keyword>
<dbReference type="PANTHER" id="PTHR33908">
    <property type="entry name" value="MANNOSYLTRANSFERASE YKCB-RELATED"/>
    <property type="match status" value="1"/>
</dbReference>
<dbReference type="RefSeq" id="WP_014787039.1">
    <property type="nucleotide sequence ID" value="NC_018014.1"/>
</dbReference>
<feature type="transmembrane region" description="Helical" evidence="8">
    <location>
        <begin position="26"/>
        <end position="47"/>
    </location>
</feature>
<evidence type="ECO:0000256" key="6">
    <source>
        <dbReference type="ARBA" id="ARBA00022989"/>
    </source>
</evidence>
<evidence type="ECO:0000256" key="5">
    <source>
        <dbReference type="ARBA" id="ARBA00022692"/>
    </source>
</evidence>
<keyword evidence="3" id="KW-0328">Glycosyltransferase</keyword>